<dbReference type="STRING" id="1036612.A0A1L9TDW5"/>
<dbReference type="VEuPathDB" id="FungiDB:ASPSYDRAFT_90891"/>
<gene>
    <name evidence="3" type="ORF">ASPSYDRAFT_90891</name>
</gene>
<evidence type="ECO:0000313" key="4">
    <source>
        <dbReference type="Proteomes" id="UP000184356"/>
    </source>
</evidence>
<dbReference type="EMBL" id="KV878588">
    <property type="protein sequence ID" value="OJJ57612.1"/>
    <property type="molecule type" value="Genomic_DNA"/>
</dbReference>
<name>A0A1L9TDW5_9EURO</name>
<feature type="transmembrane region" description="Helical" evidence="2">
    <location>
        <begin position="519"/>
        <end position="541"/>
    </location>
</feature>
<dbReference type="RefSeq" id="XP_040701418.1">
    <property type="nucleotide sequence ID" value="XM_040852402.1"/>
</dbReference>
<protein>
    <submittedName>
        <fullName evidence="3">Uncharacterized protein</fullName>
    </submittedName>
</protein>
<keyword evidence="4" id="KW-1185">Reference proteome</keyword>
<dbReference type="Pfam" id="PF11374">
    <property type="entry name" value="DUF3176"/>
    <property type="match status" value="1"/>
</dbReference>
<feature type="transmembrane region" description="Helical" evidence="2">
    <location>
        <begin position="57"/>
        <end position="79"/>
    </location>
</feature>
<keyword evidence="2" id="KW-0812">Transmembrane</keyword>
<evidence type="ECO:0000313" key="3">
    <source>
        <dbReference type="EMBL" id="OJJ57612.1"/>
    </source>
</evidence>
<accession>A0A1L9TDW5</accession>
<dbReference type="AlphaFoldDB" id="A0A1L9TDW5"/>
<keyword evidence="2" id="KW-1133">Transmembrane helix</keyword>
<dbReference type="OrthoDB" id="5376804at2759"/>
<sequence>MDLELNSHRSLTELNQDQERDKKTQFTTSIGQTFPQENPTLPTSKYIALLRWINDHWALEIASCIGGLVALFCIVGVLLEYDGSAIPEWPYGITINSVLSWIVLVFNAFMLGTIATCFGQMAWVNFSSPTDKPLSNVSSYHWASRGAIGCVAFIWASRMRNWASLGAFATIVAVGVSPFVQQMATVENNRVQVNWPASVGRAQTYFNVGGYITDGIGYLAPEGIRAAIYSFLLASPGSSGGGDSSTAPRPSIPVRPCAPEITMCNYSLPNGMHTNVSSYVTTSETYFETMASYTGNITTSEKYFESIPSYTENETLVGRWPDDRSMILNLTEIRAQSLPNISEPKATAARCSLRWCVNTYSARVRNHTLFENVTHSWYDPNPVRTVVETPQLVRLDFQPPSKDNLTQFNFTIDNGETFLTQAWLVDNIVMRYSFDTSCESDGTASLNSNGRTRTELQGPLRRSSLEDTFQRLATAMTIAVRSVDPVAQATAPAGFGPVEGVGLANGTSFATATQIKVQWAWIIVPSLLLILTTLFLGITIVKTRQNGLKAWKQSPLALVCAGVNESTQQQIRAAGDPTMMEEMADHIQVHLQKEAEITDGRWRLEATRGIQS</sequence>
<dbReference type="Proteomes" id="UP000184356">
    <property type="component" value="Unassembled WGS sequence"/>
</dbReference>
<evidence type="ECO:0000256" key="1">
    <source>
        <dbReference type="SAM" id="MobiDB-lite"/>
    </source>
</evidence>
<feature type="region of interest" description="Disordered" evidence="1">
    <location>
        <begin position="1"/>
        <end position="23"/>
    </location>
</feature>
<proteinExistence type="predicted"/>
<dbReference type="InterPro" id="IPR021514">
    <property type="entry name" value="DUF3176"/>
</dbReference>
<feature type="transmembrane region" description="Helical" evidence="2">
    <location>
        <begin position="99"/>
        <end position="124"/>
    </location>
</feature>
<dbReference type="GeneID" id="63768475"/>
<dbReference type="PANTHER" id="PTHR35394:SF5">
    <property type="entry name" value="DUF3176 DOMAIN-CONTAINING PROTEIN"/>
    <property type="match status" value="1"/>
</dbReference>
<organism evidence="3 4">
    <name type="scientific">Aspergillus sydowii CBS 593.65</name>
    <dbReference type="NCBI Taxonomy" id="1036612"/>
    <lineage>
        <taxon>Eukaryota</taxon>
        <taxon>Fungi</taxon>
        <taxon>Dikarya</taxon>
        <taxon>Ascomycota</taxon>
        <taxon>Pezizomycotina</taxon>
        <taxon>Eurotiomycetes</taxon>
        <taxon>Eurotiomycetidae</taxon>
        <taxon>Eurotiales</taxon>
        <taxon>Aspergillaceae</taxon>
        <taxon>Aspergillus</taxon>
        <taxon>Aspergillus subgen. Nidulantes</taxon>
    </lineage>
</organism>
<dbReference type="PANTHER" id="PTHR35394">
    <property type="entry name" value="DUF3176 DOMAIN-CONTAINING PROTEIN"/>
    <property type="match status" value="1"/>
</dbReference>
<evidence type="ECO:0000256" key="2">
    <source>
        <dbReference type="SAM" id="Phobius"/>
    </source>
</evidence>
<keyword evidence="2" id="KW-0472">Membrane</keyword>
<feature type="transmembrane region" description="Helical" evidence="2">
    <location>
        <begin position="162"/>
        <end position="180"/>
    </location>
</feature>
<reference evidence="4" key="1">
    <citation type="journal article" date="2017" name="Genome Biol.">
        <title>Comparative genomics reveals high biological diversity and specific adaptations in the industrially and medically important fungal genus Aspergillus.</title>
        <authorList>
            <person name="de Vries R.P."/>
            <person name="Riley R."/>
            <person name="Wiebenga A."/>
            <person name="Aguilar-Osorio G."/>
            <person name="Amillis S."/>
            <person name="Uchima C.A."/>
            <person name="Anderluh G."/>
            <person name="Asadollahi M."/>
            <person name="Askin M."/>
            <person name="Barry K."/>
            <person name="Battaglia E."/>
            <person name="Bayram O."/>
            <person name="Benocci T."/>
            <person name="Braus-Stromeyer S.A."/>
            <person name="Caldana C."/>
            <person name="Canovas D."/>
            <person name="Cerqueira G.C."/>
            <person name="Chen F."/>
            <person name="Chen W."/>
            <person name="Choi C."/>
            <person name="Clum A."/>
            <person name="Dos Santos R.A."/>
            <person name="Damasio A.R."/>
            <person name="Diallinas G."/>
            <person name="Emri T."/>
            <person name="Fekete E."/>
            <person name="Flipphi M."/>
            <person name="Freyberg S."/>
            <person name="Gallo A."/>
            <person name="Gournas C."/>
            <person name="Habgood R."/>
            <person name="Hainaut M."/>
            <person name="Harispe M.L."/>
            <person name="Henrissat B."/>
            <person name="Hilden K.S."/>
            <person name="Hope R."/>
            <person name="Hossain A."/>
            <person name="Karabika E."/>
            <person name="Karaffa L."/>
            <person name="Karanyi Z."/>
            <person name="Krasevec N."/>
            <person name="Kuo A."/>
            <person name="Kusch H."/>
            <person name="LaButti K."/>
            <person name="Lagendijk E.L."/>
            <person name="Lapidus A."/>
            <person name="Levasseur A."/>
            <person name="Lindquist E."/>
            <person name="Lipzen A."/>
            <person name="Logrieco A.F."/>
            <person name="MacCabe A."/>
            <person name="Maekelae M.R."/>
            <person name="Malavazi I."/>
            <person name="Melin P."/>
            <person name="Meyer V."/>
            <person name="Mielnichuk N."/>
            <person name="Miskei M."/>
            <person name="Molnar A.P."/>
            <person name="Mule G."/>
            <person name="Ngan C.Y."/>
            <person name="Orejas M."/>
            <person name="Orosz E."/>
            <person name="Ouedraogo J.P."/>
            <person name="Overkamp K.M."/>
            <person name="Park H.-S."/>
            <person name="Perrone G."/>
            <person name="Piumi F."/>
            <person name="Punt P.J."/>
            <person name="Ram A.F."/>
            <person name="Ramon A."/>
            <person name="Rauscher S."/>
            <person name="Record E."/>
            <person name="Riano-Pachon D.M."/>
            <person name="Robert V."/>
            <person name="Roehrig J."/>
            <person name="Ruller R."/>
            <person name="Salamov A."/>
            <person name="Salih N.S."/>
            <person name="Samson R.A."/>
            <person name="Sandor E."/>
            <person name="Sanguinetti M."/>
            <person name="Schuetze T."/>
            <person name="Sepcic K."/>
            <person name="Shelest E."/>
            <person name="Sherlock G."/>
            <person name="Sophianopoulou V."/>
            <person name="Squina F.M."/>
            <person name="Sun H."/>
            <person name="Susca A."/>
            <person name="Todd R.B."/>
            <person name="Tsang A."/>
            <person name="Unkles S.E."/>
            <person name="van de Wiele N."/>
            <person name="van Rossen-Uffink D."/>
            <person name="Oliveira J.V."/>
            <person name="Vesth T.C."/>
            <person name="Visser J."/>
            <person name="Yu J.-H."/>
            <person name="Zhou M."/>
            <person name="Andersen M.R."/>
            <person name="Archer D.B."/>
            <person name="Baker S.E."/>
            <person name="Benoit I."/>
            <person name="Brakhage A.A."/>
            <person name="Braus G.H."/>
            <person name="Fischer R."/>
            <person name="Frisvad J.C."/>
            <person name="Goldman G.H."/>
            <person name="Houbraken J."/>
            <person name="Oakley B."/>
            <person name="Pocsi I."/>
            <person name="Scazzocchio C."/>
            <person name="Seiboth B."/>
            <person name="vanKuyk P.A."/>
            <person name="Wortman J."/>
            <person name="Dyer P.S."/>
            <person name="Grigoriev I.V."/>
        </authorList>
    </citation>
    <scope>NUCLEOTIDE SEQUENCE [LARGE SCALE GENOMIC DNA]</scope>
    <source>
        <strain evidence="4">CBS 593.65</strain>
    </source>
</reference>